<evidence type="ECO:0000313" key="1">
    <source>
        <dbReference type="EMBL" id="CAB4838354.1"/>
    </source>
</evidence>
<sequence>MLSLEDSIAFKQGYYAEIRDRTAEEFLVEYAKRSSFNSFENIYRAFSEDLSSSIHAALKSGVIGYAEDEYAFLRNWGFEVEDVRVPVGIWQGLDDLSVSPHMAKWFNENLFNPTLELLEGQHHGSIMVEKRREILNAAIRSLTL</sequence>
<dbReference type="AlphaFoldDB" id="A0A6J7AZ54"/>
<dbReference type="Gene3D" id="3.40.50.1820">
    <property type="entry name" value="alpha/beta hydrolase"/>
    <property type="match status" value="1"/>
</dbReference>
<dbReference type="SUPFAM" id="SSF53474">
    <property type="entry name" value="alpha/beta-Hydrolases"/>
    <property type="match status" value="1"/>
</dbReference>
<organism evidence="1">
    <name type="scientific">freshwater metagenome</name>
    <dbReference type="NCBI Taxonomy" id="449393"/>
    <lineage>
        <taxon>unclassified sequences</taxon>
        <taxon>metagenomes</taxon>
        <taxon>ecological metagenomes</taxon>
    </lineage>
</organism>
<dbReference type="InterPro" id="IPR029058">
    <property type="entry name" value="AB_hydrolase_fold"/>
</dbReference>
<accession>A0A6J7AZ54</accession>
<proteinExistence type="predicted"/>
<protein>
    <submittedName>
        <fullName evidence="1">Unannotated protein</fullName>
    </submittedName>
</protein>
<name>A0A6J7AZ54_9ZZZZ</name>
<gene>
    <name evidence="1" type="ORF">UFOPK3232_00479</name>
</gene>
<dbReference type="EMBL" id="CAFARE010000011">
    <property type="protein sequence ID" value="CAB4838354.1"/>
    <property type="molecule type" value="Genomic_DNA"/>
</dbReference>
<reference evidence="1" key="1">
    <citation type="submission" date="2020-05" db="EMBL/GenBank/DDBJ databases">
        <authorList>
            <person name="Chiriac C."/>
            <person name="Salcher M."/>
            <person name="Ghai R."/>
            <person name="Kavagutti S V."/>
        </authorList>
    </citation>
    <scope>NUCLEOTIDE SEQUENCE</scope>
</reference>